<dbReference type="AlphaFoldDB" id="A0A166PJ46"/>
<accession>A0A166PJ46</accession>
<evidence type="ECO:0000313" key="3">
    <source>
        <dbReference type="Proteomes" id="UP000076532"/>
    </source>
</evidence>
<evidence type="ECO:0000256" key="1">
    <source>
        <dbReference type="SAM" id="MobiDB-lite"/>
    </source>
</evidence>
<dbReference type="EMBL" id="KV417516">
    <property type="protein sequence ID" value="KZP26148.1"/>
    <property type="molecule type" value="Genomic_DNA"/>
</dbReference>
<organism evidence="2 3">
    <name type="scientific">Athelia psychrophila</name>
    <dbReference type="NCBI Taxonomy" id="1759441"/>
    <lineage>
        <taxon>Eukaryota</taxon>
        <taxon>Fungi</taxon>
        <taxon>Dikarya</taxon>
        <taxon>Basidiomycota</taxon>
        <taxon>Agaricomycotina</taxon>
        <taxon>Agaricomycetes</taxon>
        <taxon>Agaricomycetidae</taxon>
        <taxon>Atheliales</taxon>
        <taxon>Atheliaceae</taxon>
        <taxon>Athelia</taxon>
    </lineage>
</organism>
<dbReference type="Proteomes" id="UP000076532">
    <property type="component" value="Unassembled WGS sequence"/>
</dbReference>
<sequence length="222" mass="25096">MRPWISTDVSHFRRTRATNAVHLGPSSSSSAHSLSDIVTPGQIEHHVNLAHGNMPLEEYPPFEANGGDGLVNAEHVAKRRVRRENASPALDGLQAEVARGGDGHRPPRFRRFLFSLVFFLSHHRRENMDLLHQLRAWIQNRTLPRVQSEQESCADGGRARRGKVRAAMKMLVAARGMEETVEAEKGLMRSWRAIEAEERRQRKMNTWGTMPTASEEGGEHEK</sequence>
<protein>
    <submittedName>
        <fullName evidence="2">Uncharacterized protein</fullName>
    </submittedName>
</protein>
<proteinExistence type="predicted"/>
<dbReference type="OrthoDB" id="407298at2759"/>
<reference evidence="2 3" key="1">
    <citation type="journal article" date="2016" name="Mol. Biol. Evol.">
        <title>Comparative Genomics of Early-Diverging Mushroom-Forming Fungi Provides Insights into the Origins of Lignocellulose Decay Capabilities.</title>
        <authorList>
            <person name="Nagy L.G."/>
            <person name="Riley R."/>
            <person name="Tritt A."/>
            <person name="Adam C."/>
            <person name="Daum C."/>
            <person name="Floudas D."/>
            <person name="Sun H."/>
            <person name="Yadav J.S."/>
            <person name="Pangilinan J."/>
            <person name="Larsson K.H."/>
            <person name="Matsuura K."/>
            <person name="Barry K."/>
            <person name="Labutti K."/>
            <person name="Kuo R."/>
            <person name="Ohm R.A."/>
            <person name="Bhattacharya S.S."/>
            <person name="Shirouzu T."/>
            <person name="Yoshinaga Y."/>
            <person name="Martin F.M."/>
            <person name="Grigoriev I.V."/>
            <person name="Hibbett D.S."/>
        </authorList>
    </citation>
    <scope>NUCLEOTIDE SEQUENCE [LARGE SCALE GENOMIC DNA]</scope>
    <source>
        <strain evidence="2 3">CBS 109695</strain>
    </source>
</reference>
<gene>
    <name evidence="2" type="ORF">FIBSPDRAFT_887526</name>
</gene>
<keyword evidence="3" id="KW-1185">Reference proteome</keyword>
<name>A0A166PJ46_9AGAM</name>
<evidence type="ECO:0000313" key="2">
    <source>
        <dbReference type="EMBL" id="KZP26148.1"/>
    </source>
</evidence>
<feature type="region of interest" description="Disordered" evidence="1">
    <location>
        <begin position="202"/>
        <end position="222"/>
    </location>
</feature>